<protein>
    <submittedName>
        <fullName evidence="1">Uncharacterized protein</fullName>
    </submittedName>
</protein>
<comment type="caution">
    <text evidence="1">The sequence shown here is derived from an EMBL/GenBank/DDBJ whole genome shotgun (WGS) entry which is preliminary data.</text>
</comment>
<dbReference type="RefSeq" id="WP_047847736.1">
    <property type="nucleotide sequence ID" value="NZ_AEJF01000105.1"/>
</dbReference>
<dbReference type="AlphaFoldDB" id="A0A0J1FYV4"/>
<dbReference type="EMBL" id="AEJF01000105">
    <property type="protein sequence ID" value="KLU25133.1"/>
    <property type="molecule type" value="Genomic_DNA"/>
</dbReference>
<sequence>MSNIVKMQICNSDIEALPDSSPQPLTVPAKESKEASDGTLLDLLATLSTRNGIAVVQHGARLAVVGELLVAMLAHLPVAMPRPYPRETVSPLFNTARALQSLANCWLRCWRTCLWRCGRVSSSHSVTGLKN</sequence>
<accession>A0A0J1FYV4</accession>
<evidence type="ECO:0000313" key="1">
    <source>
        <dbReference type="EMBL" id="KLU25133.1"/>
    </source>
</evidence>
<keyword evidence="2" id="KW-1185">Reference proteome</keyword>
<proteinExistence type="predicted"/>
<reference evidence="1 2" key="1">
    <citation type="journal article" date="2015" name="Genome Announc.">
        <title>Draft Genome Sequence of Burkholderia sp. Strain PML1(12), an Ectomycorrhizosphere-Inhabiting Bacterium with Effective Mineral-Weathering Ability.</title>
        <authorList>
            <person name="Uroz S."/>
            <person name="Oger P."/>
        </authorList>
    </citation>
    <scope>NUCLEOTIDE SEQUENCE [LARGE SCALE GENOMIC DNA]</scope>
    <source>
        <strain evidence="2">PML1(12)</strain>
    </source>
</reference>
<gene>
    <name evidence="1" type="ORF">EOS_16455</name>
</gene>
<dbReference type="PATRIC" id="fig|908627.4.peg.3679"/>
<name>A0A0J1FYV4_9BURK</name>
<organism evidence="1 2">
    <name type="scientific">Caballeronia mineralivorans PML1(12)</name>
    <dbReference type="NCBI Taxonomy" id="908627"/>
    <lineage>
        <taxon>Bacteria</taxon>
        <taxon>Pseudomonadati</taxon>
        <taxon>Pseudomonadota</taxon>
        <taxon>Betaproteobacteria</taxon>
        <taxon>Burkholderiales</taxon>
        <taxon>Burkholderiaceae</taxon>
        <taxon>Caballeronia</taxon>
    </lineage>
</organism>
<evidence type="ECO:0000313" key="2">
    <source>
        <dbReference type="Proteomes" id="UP000035963"/>
    </source>
</evidence>
<dbReference type="Proteomes" id="UP000035963">
    <property type="component" value="Unassembled WGS sequence"/>
</dbReference>
<dbReference type="OrthoDB" id="8966283at2"/>